<reference evidence="2" key="1">
    <citation type="submission" date="2022-06" db="EMBL/GenBank/DDBJ databases">
        <title>PHB producers.</title>
        <authorList>
            <person name="Besaury L."/>
        </authorList>
    </citation>
    <scope>NUCLEOTIDE SEQUENCE</scope>
    <source>
        <strain evidence="2 3">SEWS6</strain>
    </source>
</reference>
<evidence type="ECO:0000313" key="4">
    <source>
        <dbReference type="Proteomes" id="UP001242288"/>
    </source>
</evidence>
<evidence type="ECO:0000313" key="2">
    <source>
        <dbReference type="EMBL" id="MDQ6413784.1"/>
    </source>
</evidence>
<evidence type="ECO:0000313" key="1">
    <source>
        <dbReference type="EMBL" id="MCX4151973.1"/>
    </source>
</evidence>
<keyword evidence="3" id="KW-1185">Reference proteome</keyword>
<dbReference type="Proteomes" id="UP001209412">
    <property type="component" value="Unassembled WGS sequence"/>
</dbReference>
<gene>
    <name evidence="2" type="ORF">NIE36_42415</name>
    <name evidence="1" type="ORF">OSB80_42525</name>
</gene>
<organism evidence="2 4">
    <name type="scientific">Paraburkholderia madseniana</name>
    <dbReference type="NCBI Taxonomy" id="2599607"/>
    <lineage>
        <taxon>Bacteria</taxon>
        <taxon>Pseudomonadati</taxon>
        <taxon>Pseudomonadota</taxon>
        <taxon>Betaproteobacteria</taxon>
        <taxon>Burkholderiales</taxon>
        <taxon>Burkholderiaceae</taxon>
        <taxon>Paraburkholderia</taxon>
    </lineage>
</organism>
<comment type="caution">
    <text evidence="2">The sequence shown here is derived from an EMBL/GenBank/DDBJ whole genome shotgun (WGS) entry which is preliminary data.</text>
</comment>
<sequence>MEREEAREILSMLAKGISPVTGEILATESPFNEPKVIRALIVALEQFPAASRAAASERKLPAQAGKSWPPEEDKRLLEAFDAGVKPNALAEIHGRTRGAIDSRLTKLGRLTSGKALPVAAK</sequence>
<dbReference type="EMBL" id="JAPKHW010000069">
    <property type="protein sequence ID" value="MCX4151973.1"/>
    <property type="molecule type" value="Genomic_DNA"/>
</dbReference>
<dbReference type="EMBL" id="JAMXWF010000069">
    <property type="protein sequence ID" value="MDQ6413784.1"/>
    <property type="molecule type" value="Genomic_DNA"/>
</dbReference>
<proteinExistence type="predicted"/>
<dbReference type="Proteomes" id="UP001242288">
    <property type="component" value="Unassembled WGS sequence"/>
</dbReference>
<protein>
    <submittedName>
        <fullName evidence="2">Uncharacterized protein</fullName>
    </submittedName>
</protein>
<dbReference type="AlphaFoldDB" id="A0AAP5EU37"/>
<evidence type="ECO:0000313" key="3">
    <source>
        <dbReference type="Proteomes" id="UP001209412"/>
    </source>
</evidence>
<accession>A0AAP5EU37</accession>
<dbReference type="RefSeq" id="WP_266240778.1">
    <property type="nucleotide sequence ID" value="NZ_JAMXWF010000069.1"/>
</dbReference>
<name>A0AAP5EU37_9BURK</name>